<name>A0A812MM76_9DINO</name>
<organism evidence="5 6">
    <name type="scientific">Symbiodinium natans</name>
    <dbReference type="NCBI Taxonomy" id="878477"/>
    <lineage>
        <taxon>Eukaryota</taxon>
        <taxon>Sar</taxon>
        <taxon>Alveolata</taxon>
        <taxon>Dinophyceae</taxon>
        <taxon>Suessiales</taxon>
        <taxon>Symbiodiniaceae</taxon>
        <taxon>Symbiodinium</taxon>
    </lineage>
</organism>
<feature type="compositionally biased region" description="Gly residues" evidence="4">
    <location>
        <begin position="1"/>
        <end position="25"/>
    </location>
</feature>
<reference evidence="5" key="1">
    <citation type="submission" date="2021-02" db="EMBL/GenBank/DDBJ databases">
        <authorList>
            <person name="Dougan E. K."/>
            <person name="Rhodes N."/>
            <person name="Thang M."/>
            <person name="Chan C."/>
        </authorList>
    </citation>
    <scope>NUCLEOTIDE SEQUENCE</scope>
</reference>
<comment type="caution">
    <text evidence="5">The sequence shown here is derived from an EMBL/GenBank/DDBJ whole genome shotgun (WGS) entry which is preliminary data.</text>
</comment>
<dbReference type="OrthoDB" id="542917at2759"/>
<evidence type="ECO:0000256" key="4">
    <source>
        <dbReference type="SAM" id="MobiDB-lite"/>
    </source>
</evidence>
<dbReference type="GO" id="GO:0030127">
    <property type="term" value="C:COPII vesicle coat"/>
    <property type="evidence" value="ECO:0007669"/>
    <property type="project" value="TreeGrafter"/>
</dbReference>
<dbReference type="GO" id="GO:0007029">
    <property type="term" value="P:endoplasmic reticulum organization"/>
    <property type="evidence" value="ECO:0007669"/>
    <property type="project" value="TreeGrafter"/>
</dbReference>
<dbReference type="GO" id="GO:0005198">
    <property type="term" value="F:structural molecule activity"/>
    <property type="evidence" value="ECO:0007669"/>
    <property type="project" value="TreeGrafter"/>
</dbReference>
<dbReference type="GO" id="GO:0090110">
    <property type="term" value="P:COPII-coated vesicle cargo loading"/>
    <property type="evidence" value="ECO:0007669"/>
    <property type="project" value="TreeGrafter"/>
</dbReference>
<evidence type="ECO:0000256" key="3">
    <source>
        <dbReference type="ARBA" id="ARBA00022737"/>
    </source>
</evidence>
<evidence type="ECO:0000256" key="1">
    <source>
        <dbReference type="ARBA" id="ARBA00022448"/>
    </source>
</evidence>
<proteinExistence type="predicted"/>
<evidence type="ECO:0000256" key="2">
    <source>
        <dbReference type="ARBA" id="ARBA00022574"/>
    </source>
</evidence>
<gene>
    <name evidence="5" type="primary">SEC31A</name>
    <name evidence="5" type="ORF">SNAT2548_LOCUS14121</name>
</gene>
<evidence type="ECO:0000313" key="6">
    <source>
        <dbReference type="Proteomes" id="UP000604046"/>
    </source>
</evidence>
<dbReference type="GO" id="GO:0070971">
    <property type="term" value="C:endoplasmic reticulum exit site"/>
    <property type="evidence" value="ECO:0007669"/>
    <property type="project" value="TreeGrafter"/>
</dbReference>
<dbReference type="InterPro" id="IPR040251">
    <property type="entry name" value="SEC31-like"/>
</dbReference>
<dbReference type="EMBL" id="CAJNDS010001591">
    <property type="protein sequence ID" value="CAE7266683.1"/>
    <property type="molecule type" value="Genomic_DNA"/>
</dbReference>
<accession>A0A812MM76</accession>
<feature type="region of interest" description="Disordered" evidence="4">
    <location>
        <begin position="1"/>
        <end position="48"/>
    </location>
</feature>
<protein>
    <submittedName>
        <fullName evidence="5">SEC31A protein</fullName>
    </submittedName>
</protein>
<dbReference type="AlphaFoldDB" id="A0A812MM76"/>
<keyword evidence="1" id="KW-0813">Transport</keyword>
<dbReference type="PANTHER" id="PTHR13923">
    <property type="entry name" value="SEC31-RELATED PROTEIN"/>
    <property type="match status" value="1"/>
</dbReference>
<feature type="compositionally biased region" description="Pro residues" evidence="4">
    <location>
        <begin position="30"/>
        <end position="39"/>
    </location>
</feature>
<keyword evidence="3" id="KW-0677">Repeat</keyword>
<dbReference type="PANTHER" id="PTHR13923:SF11">
    <property type="entry name" value="SECRETORY 31, ISOFORM D"/>
    <property type="match status" value="1"/>
</dbReference>
<keyword evidence="6" id="KW-1185">Reference proteome</keyword>
<sequence>MGVGGPVPGGVGGPVPGGVGGGVGGWAKPAPAPAPPMPPGKSTAPTASAMPVTEGLPVAWPLPTKAMQKLSTNQSVADANIAIQEMSGSSSVIGEPLPPHDLAHVKNVFTLLLDSSQDNNPKKREDIMKKLEELYGKLQTGQLKTATSQKVLQLAKAMEAQDYATAQKVQQELSVDWDTNKSWLMGVKRLITR</sequence>
<keyword evidence="2" id="KW-0853">WD repeat</keyword>
<dbReference type="Gene3D" id="1.20.940.10">
    <property type="entry name" value="Functional domain of the splicing factor Prp18"/>
    <property type="match status" value="1"/>
</dbReference>
<evidence type="ECO:0000313" key="5">
    <source>
        <dbReference type="EMBL" id="CAE7266683.1"/>
    </source>
</evidence>
<dbReference type="Proteomes" id="UP000604046">
    <property type="component" value="Unassembled WGS sequence"/>
</dbReference>